<keyword evidence="1" id="KW-0812">Transmembrane</keyword>
<dbReference type="EMBL" id="GEVI01023658">
    <property type="protein sequence ID" value="JAU08662.1"/>
    <property type="molecule type" value="Transcribed_RNA"/>
</dbReference>
<gene>
    <name evidence="2" type="ORF">GA_TR19262_c0_g1_i1_g.62378</name>
</gene>
<keyword evidence="1" id="KW-0472">Membrane</keyword>
<reference evidence="2" key="1">
    <citation type="submission" date="2016-07" db="EMBL/GenBank/DDBJ databases">
        <title>De novo transcriptome assembly of four accessions of the metal hyperaccumulator plant Noccaea caerulescens.</title>
        <authorList>
            <person name="Blande D."/>
            <person name="Halimaa P."/>
            <person name="Tervahauta A.I."/>
            <person name="Aarts M.G."/>
            <person name="Karenlampi S.O."/>
        </authorList>
    </citation>
    <scope>NUCLEOTIDE SEQUENCE</scope>
</reference>
<evidence type="ECO:0000256" key="1">
    <source>
        <dbReference type="SAM" id="Phobius"/>
    </source>
</evidence>
<keyword evidence="1" id="KW-1133">Transmembrane helix</keyword>
<feature type="transmembrane region" description="Helical" evidence="1">
    <location>
        <begin position="61"/>
        <end position="82"/>
    </location>
</feature>
<dbReference type="AlphaFoldDB" id="A0A1J3CQ35"/>
<proteinExistence type="predicted"/>
<evidence type="ECO:0000313" key="2">
    <source>
        <dbReference type="EMBL" id="JAU08662.1"/>
    </source>
</evidence>
<name>A0A1J3CQ35_NOCCA</name>
<sequence>MKHNVSIYLLCSSSDVTLMSSGCAKVLMFDMLVEREGNCCSPIILICVVYLPNIFSNLCNFSIGLLYIIFLNICTILFPFLCN</sequence>
<accession>A0A1J3CQ35</accession>
<organism evidence="2">
    <name type="scientific">Noccaea caerulescens</name>
    <name type="common">Alpine penny-cress</name>
    <name type="synonym">Thlaspi caerulescens</name>
    <dbReference type="NCBI Taxonomy" id="107243"/>
    <lineage>
        <taxon>Eukaryota</taxon>
        <taxon>Viridiplantae</taxon>
        <taxon>Streptophyta</taxon>
        <taxon>Embryophyta</taxon>
        <taxon>Tracheophyta</taxon>
        <taxon>Spermatophyta</taxon>
        <taxon>Magnoliopsida</taxon>
        <taxon>eudicotyledons</taxon>
        <taxon>Gunneridae</taxon>
        <taxon>Pentapetalae</taxon>
        <taxon>rosids</taxon>
        <taxon>malvids</taxon>
        <taxon>Brassicales</taxon>
        <taxon>Brassicaceae</taxon>
        <taxon>Coluteocarpeae</taxon>
        <taxon>Noccaea</taxon>
    </lineage>
</organism>
<protein>
    <submittedName>
        <fullName evidence="2">Uncharacterized protein</fullName>
    </submittedName>
</protein>